<evidence type="ECO:0008006" key="9">
    <source>
        <dbReference type="Google" id="ProtNLM"/>
    </source>
</evidence>
<dbReference type="InterPro" id="IPR029448">
    <property type="entry name" value="FANCD2"/>
</dbReference>
<accession>A0AAW1PQW4</accession>
<protein>
    <recommendedName>
        <fullName evidence="9">Fanconi anemia group D2 protein</fullName>
    </recommendedName>
</protein>
<feature type="compositionally biased region" description="Basic and acidic residues" evidence="6">
    <location>
        <begin position="1"/>
        <end position="11"/>
    </location>
</feature>
<gene>
    <name evidence="7" type="ORF">WJX72_008290</name>
</gene>
<feature type="region of interest" description="Disordered" evidence="6">
    <location>
        <begin position="1"/>
        <end position="23"/>
    </location>
</feature>
<dbReference type="PANTHER" id="PTHR32086:SF0">
    <property type="entry name" value="FANCONI ANEMIA GROUP D2 PROTEIN"/>
    <property type="match status" value="1"/>
</dbReference>
<evidence type="ECO:0000256" key="1">
    <source>
        <dbReference type="ARBA" id="ARBA00004123"/>
    </source>
</evidence>
<evidence type="ECO:0000313" key="7">
    <source>
        <dbReference type="EMBL" id="KAK9810299.1"/>
    </source>
</evidence>
<evidence type="ECO:0000256" key="4">
    <source>
        <dbReference type="ARBA" id="ARBA00023242"/>
    </source>
</evidence>
<keyword evidence="4" id="KW-0539">Nucleus</keyword>
<evidence type="ECO:0000256" key="3">
    <source>
        <dbReference type="ARBA" id="ARBA00022843"/>
    </source>
</evidence>
<dbReference type="PANTHER" id="PTHR32086">
    <property type="entry name" value="FANCONI ANEMIA GROUP D2 PROTEIN"/>
    <property type="match status" value="1"/>
</dbReference>
<name>A0AAW1PQW4_9CHLO</name>
<sequence>MMEGCSKRACDTDQQPTAQAPKRMRSDPACAVFLDVIEAGGCSSYAKPPSTTFSVTDQRRLHKHVETQLLSDSELCATFATGLEDYLQDSQILEAALLPMHAEVTSCAGDSFLRVMLSIGPIQAQVSRCLLELLPTLEEDGGDRLPRLILGQFRWLDHIVDPHAMTEKILEVATVCSQDTQKEIVSLLPEIVQEDAHELVLNSLEEMVEQDSASIVPVLETLSNLSMRADLQERTVHMILGCLQSVDVADLATMAQFLLQASTSDTAKEVVQEVRKALHFVNCSDPRLSVRDNKQKGKTGLEADAPELSVLKAMRTGLQCSHAASDAFMRMIRAMTDPDEHKTVDLWVLLLFHASGGQKAKATEGALRKKLGSGGPAWIAWLHKATKGHQAVVQYMFSTLLAVAQMLTSAALSAGCELYKVLFESMEDSFYRQEVLRCLHAHVGSLSAPEVSTALDVFLGLSTSCPAHLGQYAAFVTSMMDHLDTFAPAQLHQVFTVLSELVVNACGSQAALGTRTRLEDELHILLQKQLTSADPTYQRSGIIGTVALVQRMAHQPTLDAIGDASLTERRCREAEQLLQSSFRTKDNAPSSFALLCDELAIAVSEGQLAKPTLKWLHNIIAPIVEDGCGVLKAGELDSASATTQVPGGGTMEGQALLGLDGSADIVFPALPRLASTNKFERGWLEYACSSLHLLQAVVQQRHSGSLRDIDALLGCPLHLLQPPMLAMPAFLALAPARQDLVCHLLFYAISWLRELISAFAPTLDVSRQFMPVPVDEEEVGVEDKLVSRLLHLCQLEALLAECLAACRTPITFPCLGALAQAPVRTASRLTQAKRKAGKSKATKGKPGMQTADEDTHKENSHETALSMPEADPSVADPAVADGGCDGAAVKEIRLDGIRALLRPLHLGSLKLLKLMRQLARPAAARPAAAYLLADLRPRLHKALAKKRPLFMQASGLDPQPAGCSSPVELLAGLAEVLPDLRAQLDEATGLLRDTGLQDPDDAGCSSGEQAEPHACHVLTQPPTAQAALACVPAAIRLLTQGLECVRLVACYDGLRSSERRSSLTTFLAAFGADCSGVPVAAGNQGGRQLAQACETVSTYFQGLSLGSCGQFEVEMALVRMMAALLALARALLPAADVLDSPLLARMQSRLSRVAGEMLEQAWDHCPAVAGGDVGGADAGWKGRAAPMADLLHLLVAGHADPLQQVLRLVQQVLSLVPSQTSGKKAHAPAEPYAALSGSSLVVWYRVLFEEVVGAWEAAAKRARWTGGRAAGQEEGEALLQQTSSCAAAFACLLQFTKNHPRRTQVHVQAVKNGGKCIDVFLKTFPFWQAWLGQHREAVDDFLICAKEVQRGTRILQNICNDAKARKDLGLTAKVPAVKRSLEKFLFVFKALCTAVDKGQAFSLGKLKHRDITGQEIMSQGQDSSDEDADAEDDDDDDDVVDNPFDLEDEDV</sequence>
<evidence type="ECO:0000256" key="6">
    <source>
        <dbReference type="SAM" id="MobiDB-lite"/>
    </source>
</evidence>
<evidence type="ECO:0000256" key="2">
    <source>
        <dbReference type="ARBA" id="ARBA00022499"/>
    </source>
</evidence>
<keyword evidence="2" id="KW-1017">Isopeptide bond</keyword>
<dbReference type="GO" id="GO:0036297">
    <property type="term" value="P:interstrand cross-link repair"/>
    <property type="evidence" value="ECO:0007669"/>
    <property type="project" value="TreeGrafter"/>
</dbReference>
<dbReference type="Proteomes" id="UP001489004">
    <property type="component" value="Unassembled WGS sequence"/>
</dbReference>
<proteinExistence type="inferred from homology"/>
<feature type="compositionally biased region" description="Basic residues" evidence="6">
    <location>
        <begin position="831"/>
        <end position="843"/>
    </location>
</feature>
<dbReference type="GO" id="GO:1990918">
    <property type="term" value="P:double-strand break repair involved in meiotic recombination"/>
    <property type="evidence" value="ECO:0007669"/>
    <property type="project" value="TreeGrafter"/>
</dbReference>
<evidence type="ECO:0000256" key="5">
    <source>
        <dbReference type="ARBA" id="ARBA00093456"/>
    </source>
</evidence>
<comment type="similarity">
    <text evidence="5">Belongs to the Fanconi anemia protein FANCD2 family.</text>
</comment>
<dbReference type="GO" id="GO:0005634">
    <property type="term" value="C:nucleus"/>
    <property type="evidence" value="ECO:0007669"/>
    <property type="project" value="UniProtKB-SubCell"/>
</dbReference>
<feature type="compositionally biased region" description="Acidic residues" evidence="6">
    <location>
        <begin position="1423"/>
        <end position="1451"/>
    </location>
</feature>
<dbReference type="EMBL" id="JALJOR010000010">
    <property type="protein sequence ID" value="KAK9810299.1"/>
    <property type="molecule type" value="Genomic_DNA"/>
</dbReference>
<comment type="subcellular location">
    <subcellularLocation>
        <location evidence="1">Nucleus</location>
    </subcellularLocation>
</comment>
<keyword evidence="8" id="KW-1185">Reference proteome</keyword>
<dbReference type="GO" id="GO:0070182">
    <property type="term" value="F:DNA polymerase binding"/>
    <property type="evidence" value="ECO:0007669"/>
    <property type="project" value="TreeGrafter"/>
</dbReference>
<evidence type="ECO:0000313" key="8">
    <source>
        <dbReference type="Proteomes" id="UP001489004"/>
    </source>
</evidence>
<reference evidence="7 8" key="1">
    <citation type="journal article" date="2024" name="Nat. Commun.">
        <title>Phylogenomics reveals the evolutionary origins of lichenization in chlorophyte algae.</title>
        <authorList>
            <person name="Puginier C."/>
            <person name="Libourel C."/>
            <person name="Otte J."/>
            <person name="Skaloud P."/>
            <person name="Haon M."/>
            <person name="Grisel S."/>
            <person name="Petersen M."/>
            <person name="Berrin J.G."/>
            <person name="Delaux P.M."/>
            <person name="Dal Grande F."/>
            <person name="Keller J."/>
        </authorList>
    </citation>
    <scope>NUCLEOTIDE SEQUENCE [LARGE SCALE GENOMIC DNA]</scope>
    <source>
        <strain evidence="7 8">SAG 2043</strain>
    </source>
</reference>
<feature type="region of interest" description="Disordered" evidence="6">
    <location>
        <begin position="1413"/>
        <end position="1451"/>
    </location>
</feature>
<dbReference type="GO" id="GO:0007129">
    <property type="term" value="P:homologous chromosome pairing at meiosis"/>
    <property type="evidence" value="ECO:0007669"/>
    <property type="project" value="TreeGrafter"/>
</dbReference>
<comment type="caution">
    <text evidence="7">The sequence shown here is derived from an EMBL/GenBank/DDBJ whole genome shotgun (WGS) entry which is preliminary data.</text>
</comment>
<dbReference type="Pfam" id="PF14631">
    <property type="entry name" value="FancD2"/>
    <property type="match status" value="2"/>
</dbReference>
<dbReference type="GO" id="GO:0000793">
    <property type="term" value="C:condensed chromosome"/>
    <property type="evidence" value="ECO:0007669"/>
    <property type="project" value="TreeGrafter"/>
</dbReference>
<dbReference type="GO" id="GO:0031573">
    <property type="term" value="P:mitotic intra-S DNA damage checkpoint signaling"/>
    <property type="evidence" value="ECO:0007669"/>
    <property type="project" value="TreeGrafter"/>
</dbReference>
<keyword evidence="3" id="KW-0832">Ubl conjugation</keyword>
<organism evidence="7 8">
    <name type="scientific">[Myrmecia] bisecta</name>
    <dbReference type="NCBI Taxonomy" id="41462"/>
    <lineage>
        <taxon>Eukaryota</taxon>
        <taxon>Viridiplantae</taxon>
        <taxon>Chlorophyta</taxon>
        <taxon>core chlorophytes</taxon>
        <taxon>Trebouxiophyceae</taxon>
        <taxon>Trebouxiales</taxon>
        <taxon>Trebouxiaceae</taxon>
        <taxon>Myrmecia</taxon>
    </lineage>
</organism>
<feature type="region of interest" description="Disordered" evidence="6">
    <location>
        <begin position="829"/>
        <end position="878"/>
    </location>
</feature>